<dbReference type="GO" id="GO:0031048">
    <property type="term" value="P:regulatory ncRNA-mediated heterochromatin formation"/>
    <property type="evidence" value="ECO:0007669"/>
    <property type="project" value="TreeGrafter"/>
</dbReference>
<comment type="caution">
    <text evidence="6">The sequence shown here is derived from an EMBL/GenBank/DDBJ whole genome shotgun (WGS) entry which is preliminary data.</text>
</comment>
<feature type="domain" description="DNA2/NAM7 helicase helicase" evidence="3">
    <location>
        <begin position="278"/>
        <end position="364"/>
    </location>
</feature>
<dbReference type="Pfam" id="PF13086">
    <property type="entry name" value="AAA_11"/>
    <property type="match status" value="2"/>
</dbReference>
<dbReference type="SUPFAM" id="SSF52540">
    <property type="entry name" value="P-loop containing nucleoside triphosphate hydrolases"/>
    <property type="match status" value="1"/>
</dbReference>
<dbReference type="GO" id="GO:0004386">
    <property type="term" value="F:helicase activity"/>
    <property type="evidence" value="ECO:0007669"/>
    <property type="project" value="InterPro"/>
</dbReference>
<feature type="region of interest" description="Disordered" evidence="2">
    <location>
        <begin position="1006"/>
        <end position="1034"/>
    </location>
</feature>
<dbReference type="OrthoDB" id="409395at2759"/>
<keyword evidence="1" id="KW-0378">Hydrolase</keyword>
<dbReference type="InterPro" id="IPR057373">
    <property type="entry name" value="ZNFX1"/>
</dbReference>
<dbReference type="EMBL" id="JABEYC010000573">
    <property type="protein sequence ID" value="KAF4976079.1"/>
    <property type="molecule type" value="Genomic_DNA"/>
</dbReference>
<feature type="domain" description="ZNFX1" evidence="5">
    <location>
        <begin position="103"/>
        <end position="221"/>
    </location>
</feature>
<feature type="region of interest" description="Disordered" evidence="2">
    <location>
        <begin position="1186"/>
        <end position="1213"/>
    </location>
</feature>
<feature type="compositionally biased region" description="Polar residues" evidence="2">
    <location>
        <begin position="1"/>
        <end position="11"/>
    </location>
</feature>
<dbReference type="Proteomes" id="UP000635477">
    <property type="component" value="Unassembled WGS sequence"/>
</dbReference>
<evidence type="ECO:0000256" key="2">
    <source>
        <dbReference type="SAM" id="MobiDB-lite"/>
    </source>
</evidence>
<accession>A0A8H4UGA5</accession>
<feature type="compositionally biased region" description="Basic and acidic residues" evidence="2">
    <location>
        <begin position="24"/>
        <end position="33"/>
    </location>
</feature>
<feature type="domain" description="DNA2/NAM7 helicase-like C-terminal" evidence="4">
    <location>
        <begin position="676"/>
        <end position="865"/>
    </location>
</feature>
<dbReference type="InterPro" id="IPR047187">
    <property type="entry name" value="SF1_C_Upf1"/>
</dbReference>
<feature type="compositionally biased region" description="Gly residues" evidence="2">
    <location>
        <begin position="1022"/>
        <end position="1032"/>
    </location>
</feature>
<evidence type="ECO:0008006" key="8">
    <source>
        <dbReference type="Google" id="ProtNLM"/>
    </source>
</evidence>
<evidence type="ECO:0000313" key="6">
    <source>
        <dbReference type="EMBL" id="KAF4976079.1"/>
    </source>
</evidence>
<keyword evidence="1" id="KW-0347">Helicase</keyword>
<keyword evidence="1" id="KW-0067">ATP-binding</keyword>
<dbReference type="AlphaFoldDB" id="A0A8H4UGA5"/>
<reference evidence="6" key="2">
    <citation type="submission" date="2020-05" db="EMBL/GenBank/DDBJ databases">
        <authorList>
            <person name="Kim H.-S."/>
            <person name="Proctor R.H."/>
            <person name="Brown D.W."/>
        </authorList>
    </citation>
    <scope>NUCLEOTIDE SEQUENCE</scope>
    <source>
        <strain evidence="6">NRRL 22465</strain>
    </source>
</reference>
<protein>
    <recommendedName>
        <fullName evidence="8">Helicase</fullName>
    </recommendedName>
</protein>
<feature type="region of interest" description="Disordered" evidence="2">
    <location>
        <begin position="1"/>
        <end position="33"/>
    </location>
</feature>
<name>A0A8H4UGA5_9HYPO</name>
<feature type="region of interest" description="Disordered" evidence="2">
    <location>
        <begin position="1129"/>
        <end position="1162"/>
    </location>
</feature>
<feature type="domain" description="DNA2/NAM7 helicase helicase" evidence="3">
    <location>
        <begin position="599"/>
        <end position="663"/>
    </location>
</feature>
<feature type="compositionally biased region" description="Basic and acidic residues" evidence="2">
    <location>
        <begin position="1129"/>
        <end position="1152"/>
    </location>
</feature>
<dbReference type="InterPro" id="IPR045055">
    <property type="entry name" value="DNA2/NAM7-like"/>
</dbReference>
<evidence type="ECO:0000313" key="7">
    <source>
        <dbReference type="Proteomes" id="UP000635477"/>
    </source>
</evidence>
<sequence>MAQNQQVQREVSSLEIITNHVKNKQRDEGDKASLRSWQISPELPESGEIMAFDPPPLPIDPWKGEDVTKDEYLECQYRLNRHEGTELLRRAVNEFRDQPSMMESSDFYIYTQVHVQGYMFARAGAACRISFSTERSPTHVDWPKSVRLAPGTLVALSPRSDAYSTKCHLAVVAAKYLVGGLEPDTEAGEDENTPPRIEIFWTNGEDAILDPSVEFVMIEAKGGYFETVRHAMVGLQHAARYESKFDKYFVEGCTKEGTAAYVQQTPGQVARIPGTAQHFDSSQMQAFKRMTSCELAIVQGPPGTGKTFTSVVALESHVRTLQAGRGKDEPFPPVIVAAQTNHALDQLLGRCGAFDAVIARLGGRTEDEAIEGRTLFNLRKSSKLSRGPLKGDKSRMSILDTIQHSLSTCFPSGLISARHFYAQELITKEQLESLDDDDWESAPLFSGDTEEVTAESMIQWLHGYIEQDQTYVYRPPSNQAEAPTVDDAEVDPRLRREDDEKERLHGEFIPTEFGWTGSVPGTISSQSAWCFQARKLLAKYSNLYEIKPQQRGTVYRWLRKQLVDIVAERFPKQLKEYQAACVEVKVSRWEKDVKILQGERIEVLGCTTTGLTKYRGLIAALKPRVLMVEEAAETREVNIASALYPSLDQIVLVGDHQQLVPHVDVRELGQEPYNLHISLFERLVHQNLPYSMLRVQRRMIPAIREVVNVFYPELKDHQTVMDPRVRPPVKGMGGQNLFWFHHVWSEAQNADDFSFSNPQEADMITRFVRYLILNGVHCSQITILTYYKGQVTQLLEKLRRDPVLLNFNPTRAWSVRTVDGFQGEENEIILLSLVRSARAGFVDNENRAVVALSRARCGMYIFGNAMTLLQSNKRSYETWAKVYNVFVERELIDTTLPVTCENHGRLTEIGDIHDWDTIPGGGCQQRCDEKCPQGHACRSTCHAGDHTRMKCRHGCDKILGCGHACSSFCGDPCECPHQCNKPPPVVLPHRGPPPGVQSHSRMILPTGRGGKSSNGNSAQRGGKAGGTRGGRGAKAHCAGHIQHATVSRKDPTFEQADRDLDQAEANKKRVTSMGSVEQEPTSEELMEMGYHSHISQSRQNKRSSLLSLTIPSFENTAISLTEDSLSDKWSPEKISQREEMPRKRVVGEREEQPSPGPMTLKETYRPTFMATDGTRLYGPPSYAKYTIPAPPPQRGPELAGSEVSTEGAERPSRKRLLLDAAAGLNFEEEYCCVESVSQEWQMEREVKVEDLIDFD</sequence>
<dbReference type="InterPro" id="IPR041679">
    <property type="entry name" value="DNA2/NAM7-like_C"/>
</dbReference>
<keyword evidence="7" id="KW-1185">Reference proteome</keyword>
<evidence type="ECO:0000256" key="1">
    <source>
        <dbReference type="ARBA" id="ARBA00022806"/>
    </source>
</evidence>
<gene>
    <name evidence="6" type="ORF">FZEAL_7212</name>
</gene>
<dbReference type="GO" id="GO:0031380">
    <property type="term" value="C:nuclear RNA-directed RNA polymerase complex"/>
    <property type="evidence" value="ECO:0007669"/>
    <property type="project" value="TreeGrafter"/>
</dbReference>
<dbReference type="PANTHER" id="PTHR10887:SF341">
    <property type="entry name" value="NFX1-TYPE ZINC FINGER-CONTAINING PROTEIN 1"/>
    <property type="match status" value="1"/>
</dbReference>
<dbReference type="InterPro" id="IPR041677">
    <property type="entry name" value="DNA2/NAM7_AAA_11"/>
</dbReference>
<dbReference type="PANTHER" id="PTHR10887">
    <property type="entry name" value="DNA2/NAM7 HELICASE FAMILY"/>
    <property type="match status" value="1"/>
</dbReference>
<evidence type="ECO:0000259" key="3">
    <source>
        <dbReference type="Pfam" id="PF13086"/>
    </source>
</evidence>
<organism evidence="6 7">
    <name type="scientific">Fusarium zealandicum</name>
    <dbReference type="NCBI Taxonomy" id="1053134"/>
    <lineage>
        <taxon>Eukaryota</taxon>
        <taxon>Fungi</taxon>
        <taxon>Dikarya</taxon>
        <taxon>Ascomycota</taxon>
        <taxon>Pezizomycotina</taxon>
        <taxon>Sordariomycetes</taxon>
        <taxon>Hypocreomycetidae</taxon>
        <taxon>Hypocreales</taxon>
        <taxon>Nectriaceae</taxon>
        <taxon>Fusarium</taxon>
        <taxon>Fusarium staphyleae species complex</taxon>
    </lineage>
</organism>
<dbReference type="InterPro" id="IPR027417">
    <property type="entry name" value="P-loop_NTPase"/>
</dbReference>
<dbReference type="Gene3D" id="3.40.50.300">
    <property type="entry name" value="P-loop containing nucleotide triphosphate hydrolases"/>
    <property type="match status" value="3"/>
</dbReference>
<dbReference type="Pfam" id="PF13087">
    <property type="entry name" value="AAA_12"/>
    <property type="match status" value="1"/>
</dbReference>
<keyword evidence="1" id="KW-0547">Nucleotide-binding</keyword>
<evidence type="ECO:0000259" key="4">
    <source>
        <dbReference type="Pfam" id="PF13087"/>
    </source>
</evidence>
<dbReference type="CDD" id="cd18808">
    <property type="entry name" value="SF1_C_Upf1"/>
    <property type="match status" value="1"/>
</dbReference>
<evidence type="ECO:0000259" key="5">
    <source>
        <dbReference type="Pfam" id="PF25396"/>
    </source>
</evidence>
<dbReference type="Pfam" id="PF25396">
    <property type="entry name" value="ZNFX1"/>
    <property type="match status" value="1"/>
</dbReference>
<proteinExistence type="predicted"/>
<reference evidence="6" key="1">
    <citation type="journal article" date="2020" name="BMC Genomics">
        <title>Correction to: Identification and distribution of gene clusters required for synthesis of sphingolipid metabolism inhibitors in diverse species of the filamentous fungus Fusarium.</title>
        <authorList>
            <person name="Kim H.S."/>
            <person name="Lohmar J.M."/>
            <person name="Busman M."/>
            <person name="Brown D.W."/>
            <person name="Naumann T.A."/>
            <person name="Divon H.H."/>
            <person name="Lysoe E."/>
            <person name="Uhlig S."/>
            <person name="Proctor R.H."/>
        </authorList>
    </citation>
    <scope>NUCLEOTIDE SEQUENCE</scope>
    <source>
        <strain evidence="6">NRRL 22465</strain>
    </source>
</reference>